<dbReference type="SUPFAM" id="SSF53098">
    <property type="entry name" value="Ribonuclease H-like"/>
    <property type="match status" value="1"/>
</dbReference>
<evidence type="ECO:0000313" key="4">
    <source>
        <dbReference type="Proteomes" id="UP000288805"/>
    </source>
</evidence>
<dbReference type="PANTHER" id="PTHR45835:SF99">
    <property type="entry name" value="CHROMO DOMAIN-CONTAINING PROTEIN-RELATED"/>
    <property type="match status" value="1"/>
</dbReference>
<feature type="region of interest" description="Disordered" evidence="2">
    <location>
        <begin position="239"/>
        <end position="263"/>
    </location>
</feature>
<dbReference type="PANTHER" id="PTHR45835">
    <property type="entry name" value="YALI0A06105P"/>
    <property type="match status" value="1"/>
</dbReference>
<comment type="caution">
    <text evidence="3">The sequence shown here is derived from an EMBL/GenBank/DDBJ whole genome shotgun (WGS) entry which is preliminary data.</text>
</comment>
<name>A0A438CNW3_VITVI</name>
<feature type="coiled-coil region" evidence="1">
    <location>
        <begin position="149"/>
        <end position="176"/>
    </location>
</feature>
<keyword evidence="1" id="KW-0175">Coiled coil</keyword>
<dbReference type="Gene3D" id="3.30.420.10">
    <property type="entry name" value="Ribonuclease H-like superfamily/Ribonuclease H"/>
    <property type="match status" value="2"/>
</dbReference>
<proteinExistence type="predicted"/>
<evidence type="ECO:0000256" key="2">
    <source>
        <dbReference type="SAM" id="MobiDB-lite"/>
    </source>
</evidence>
<evidence type="ECO:0000256" key="1">
    <source>
        <dbReference type="SAM" id="Coils"/>
    </source>
</evidence>
<gene>
    <name evidence="3" type="primary">Tf2-11_36</name>
    <name evidence="3" type="ORF">CK203_079474</name>
</gene>
<sequence length="263" mass="29957">MVRYSMDFIEGLPNSNGHSVIMAVVDRLSKYAHFIPVKHLYTAVTVAKAFVSNVVRLHGIPTSIVSDRDKTDGQTEVVNRTLEQYMRCFAGLQPQKWVEWVPWAEFNYNTSTHSSTKFSPFEAVYGVPPPSFLSYISGTARVQAVDEYLQDRDEILKELRHNLRMAQDRMKSHADQCRRDIQFNVGDFIYGQSPPHPLNFRLVSDESILLPQPESILAQRMIHKGKCRPRTEFLGAPIEDAPGRMHGGSPKHTRSSSLRTRTL</sequence>
<dbReference type="GO" id="GO:0003676">
    <property type="term" value="F:nucleic acid binding"/>
    <property type="evidence" value="ECO:0007669"/>
    <property type="project" value="InterPro"/>
</dbReference>
<evidence type="ECO:0000313" key="3">
    <source>
        <dbReference type="EMBL" id="RVW24894.1"/>
    </source>
</evidence>
<accession>A0A438CNW3</accession>
<dbReference type="Proteomes" id="UP000288805">
    <property type="component" value="Unassembled WGS sequence"/>
</dbReference>
<dbReference type="InterPro" id="IPR012337">
    <property type="entry name" value="RNaseH-like_sf"/>
</dbReference>
<dbReference type="EMBL" id="QGNW01002161">
    <property type="protein sequence ID" value="RVW24894.1"/>
    <property type="molecule type" value="Genomic_DNA"/>
</dbReference>
<organism evidence="3 4">
    <name type="scientific">Vitis vinifera</name>
    <name type="common">Grape</name>
    <dbReference type="NCBI Taxonomy" id="29760"/>
    <lineage>
        <taxon>Eukaryota</taxon>
        <taxon>Viridiplantae</taxon>
        <taxon>Streptophyta</taxon>
        <taxon>Embryophyta</taxon>
        <taxon>Tracheophyta</taxon>
        <taxon>Spermatophyta</taxon>
        <taxon>Magnoliopsida</taxon>
        <taxon>eudicotyledons</taxon>
        <taxon>Gunneridae</taxon>
        <taxon>Pentapetalae</taxon>
        <taxon>rosids</taxon>
        <taxon>Vitales</taxon>
        <taxon>Vitaceae</taxon>
        <taxon>Viteae</taxon>
        <taxon>Vitis</taxon>
    </lineage>
</organism>
<dbReference type="InterPro" id="IPR036397">
    <property type="entry name" value="RNaseH_sf"/>
</dbReference>
<protein>
    <submittedName>
        <fullName evidence="3">Transposon Tf2-11 polyprotein</fullName>
    </submittedName>
</protein>
<dbReference type="AlphaFoldDB" id="A0A438CNW3"/>
<reference evidence="3 4" key="1">
    <citation type="journal article" date="2018" name="PLoS Genet.">
        <title>Population sequencing reveals clonal diversity and ancestral inbreeding in the grapevine cultivar Chardonnay.</title>
        <authorList>
            <person name="Roach M.J."/>
            <person name="Johnson D.L."/>
            <person name="Bohlmann J."/>
            <person name="van Vuuren H.J."/>
            <person name="Jones S.J."/>
            <person name="Pretorius I.S."/>
            <person name="Schmidt S.A."/>
            <person name="Borneman A.R."/>
        </authorList>
    </citation>
    <scope>NUCLEOTIDE SEQUENCE [LARGE SCALE GENOMIC DNA]</scope>
    <source>
        <strain evidence="4">cv. Chardonnay</strain>
        <tissue evidence="3">Leaf</tissue>
    </source>
</reference>